<keyword evidence="5 12" id="KW-0863">Zinc-finger</keyword>
<dbReference type="InterPro" id="IPR000197">
    <property type="entry name" value="Znf_TAZ"/>
</dbReference>
<evidence type="ECO:0000256" key="5">
    <source>
        <dbReference type="ARBA" id="ARBA00022771"/>
    </source>
</evidence>
<reference evidence="14 15" key="1">
    <citation type="submission" date="2024-05" db="EMBL/GenBank/DDBJ databases">
        <authorList>
            <person name="Wallberg A."/>
        </authorList>
    </citation>
    <scope>NUCLEOTIDE SEQUENCE [LARGE SCALE GENOMIC DNA]</scope>
</reference>
<comment type="caution">
    <text evidence="14">The sequence shown here is derived from an EMBL/GenBank/DDBJ whole genome shotgun (WGS) entry which is preliminary data.</text>
</comment>
<keyword evidence="15" id="KW-1185">Reference proteome</keyword>
<protein>
    <recommendedName>
        <fullName evidence="2">histone acetyltransferase</fullName>
        <ecNumber evidence="2">2.3.1.48</ecNumber>
    </recommendedName>
</protein>
<dbReference type="InterPro" id="IPR013178">
    <property type="entry name" value="Histone_AcTrfase_Rtt109/CBP"/>
</dbReference>
<dbReference type="InterPro" id="IPR035898">
    <property type="entry name" value="TAZ_dom_sf"/>
</dbReference>
<evidence type="ECO:0000256" key="7">
    <source>
        <dbReference type="ARBA" id="ARBA00022853"/>
    </source>
</evidence>
<dbReference type="GO" id="GO:0045944">
    <property type="term" value="P:positive regulation of transcription by RNA polymerase II"/>
    <property type="evidence" value="ECO:0007669"/>
    <property type="project" value="TreeGrafter"/>
</dbReference>
<proteinExistence type="predicted"/>
<evidence type="ECO:0000256" key="3">
    <source>
        <dbReference type="ARBA" id="ARBA00022679"/>
    </source>
</evidence>
<gene>
    <name evidence="14" type="ORF">MNOR_LOCUS6785</name>
</gene>
<keyword evidence="6 12" id="KW-0862">Zinc</keyword>
<dbReference type="GO" id="GO:0008270">
    <property type="term" value="F:zinc ion binding"/>
    <property type="evidence" value="ECO:0007669"/>
    <property type="project" value="UniProtKB-KW"/>
</dbReference>
<evidence type="ECO:0000256" key="1">
    <source>
        <dbReference type="ARBA" id="ARBA00004123"/>
    </source>
</evidence>
<feature type="domain" description="TAZ-type" evidence="13">
    <location>
        <begin position="14"/>
        <end position="97"/>
    </location>
</feature>
<dbReference type="PANTHER" id="PTHR13808:SF1">
    <property type="entry name" value="HISTONE ACETYLTRANSFERASE"/>
    <property type="match status" value="1"/>
</dbReference>
<dbReference type="GO" id="GO:0005634">
    <property type="term" value="C:nucleus"/>
    <property type="evidence" value="ECO:0007669"/>
    <property type="project" value="UniProtKB-SubCell"/>
</dbReference>
<evidence type="ECO:0000256" key="4">
    <source>
        <dbReference type="ARBA" id="ARBA00022723"/>
    </source>
</evidence>
<feature type="non-terminal residue" evidence="14">
    <location>
        <position position="112"/>
    </location>
</feature>
<dbReference type="GO" id="GO:0004402">
    <property type="term" value="F:histone acetyltransferase activity"/>
    <property type="evidence" value="ECO:0007669"/>
    <property type="project" value="InterPro"/>
</dbReference>
<evidence type="ECO:0000256" key="10">
    <source>
        <dbReference type="ARBA" id="ARBA00023242"/>
    </source>
</evidence>
<evidence type="ECO:0000259" key="13">
    <source>
        <dbReference type="PROSITE" id="PS50134"/>
    </source>
</evidence>
<keyword evidence="3" id="KW-0808">Transferase</keyword>
<evidence type="ECO:0000256" key="8">
    <source>
        <dbReference type="ARBA" id="ARBA00023015"/>
    </source>
</evidence>
<dbReference type="Gene3D" id="1.20.1020.10">
    <property type="entry name" value="TAZ domain"/>
    <property type="match status" value="1"/>
</dbReference>
<dbReference type="AlphaFoldDB" id="A0AAV2PZU7"/>
<dbReference type="PROSITE" id="PS50134">
    <property type="entry name" value="ZF_TAZ"/>
    <property type="match status" value="1"/>
</dbReference>
<keyword evidence="8" id="KW-0805">Transcription regulation</keyword>
<sequence>MSVSTAVPLPSRMDPEQKRLCQQHLVLILHAYNCHRYRDPSKQCPLHHCQTMAEVITHMKTCPEGRFCPEPHCVSSRWVLSHYKNCHSLDCPVCGLWISKQIGHKIQPHQIP</sequence>
<comment type="subcellular location">
    <subcellularLocation>
        <location evidence="1">Nucleus</location>
    </subcellularLocation>
</comment>
<comment type="catalytic activity">
    <reaction evidence="11">
        <text>L-lysyl-[protein] + acetyl-CoA = N(6)-acetyl-L-lysyl-[protein] + CoA + H(+)</text>
        <dbReference type="Rhea" id="RHEA:45948"/>
        <dbReference type="Rhea" id="RHEA-COMP:9752"/>
        <dbReference type="Rhea" id="RHEA-COMP:10731"/>
        <dbReference type="ChEBI" id="CHEBI:15378"/>
        <dbReference type="ChEBI" id="CHEBI:29969"/>
        <dbReference type="ChEBI" id="CHEBI:57287"/>
        <dbReference type="ChEBI" id="CHEBI:57288"/>
        <dbReference type="ChEBI" id="CHEBI:61930"/>
        <dbReference type="EC" id="2.3.1.48"/>
    </reaction>
</comment>
<organism evidence="14 15">
    <name type="scientific">Meganyctiphanes norvegica</name>
    <name type="common">Northern krill</name>
    <name type="synonym">Thysanopoda norvegica</name>
    <dbReference type="NCBI Taxonomy" id="48144"/>
    <lineage>
        <taxon>Eukaryota</taxon>
        <taxon>Metazoa</taxon>
        <taxon>Ecdysozoa</taxon>
        <taxon>Arthropoda</taxon>
        <taxon>Crustacea</taxon>
        <taxon>Multicrustacea</taxon>
        <taxon>Malacostraca</taxon>
        <taxon>Eumalacostraca</taxon>
        <taxon>Eucarida</taxon>
        <taxon>Euphausiacea</taxon>
        <taxon>Euphausiidae</taxon>
        <taxon>Meganyctiphanes</taxon>
    </lineage>
</organism>
<keyword evidence="9" id="KW-0804">Transcription</keyword>
<keyword evidence="7" id="KW-0156">Chromatin regulator</keyword>
<dbReference type="PANTHER" id="PTHR13808">
    <property type="entry name" value="CBP/P300-RELATED"/>
    <property type="match status" value="1"/>
</dbReference>
<keyword evidence="4 12" id="KW-0479">Metal-binding</keyword>
<feature type="zinc finger region" description="TAZ-type" evidence="12">
    <location>
        <begin position="14"/>
        <end position="97"/>
    </location>
</feature>
<dbReference type="Pfam" id="PF02135">
    <property type="entry name" value="zf-TAZ"/>
    <property type="match status" value="1"/>
</dbReference>
<dbReference type="GO" id="GO:0005667">
    <property type="term" value="C:transcription regulator complex"/>
    <property type="evidence" value="ECO:0007669"/>
    <property type="project" value="TreeGrafter"/>
</dbReference>
<dbReference type="SMART" id="SM00551">
    <property type="entry name" value="ZnF_TAZ"/>
    <property type="match status" value="1"/>
</dbReference>
<dbReference type="GO" id="GO:0003713">
    <property type="term" value="F:transcription coactivator activity"/>
    <property type="evidence" value="ECO:0007669"/>
    <property type="project" value="TreeGrafter"/>
</dbReference>
<evidence type="ECO:0000313" key="15">
    <source>
        <dbReference type="Proteomes" id="UP001497623"/>
    </source>
</evidence>
<evidence type="ECO:0000256" key="11">
    <source>
        <dbReference type="ARBA" id="ARBA00048017"/>
    </source>
</evidence>
<dbReference type="GO" id="GO:0031490">
    <property type="term" value="F:chromatin DNA binding"/>
    <property type="evidence" value="ECO:0007669"/>
    <property type="project" value="TreeGrafter"/>
</dbReference>
<evidence type="ECO:0000256" key="2">
    <source>
        <dbReference type="ARBA" id="ARBA00013184"/>
    </source>
</evidence>
<dbReference type="GO" id="GO:0000123">
    <property type="term" value="C:histone acetyltransferase complex"/>
    <property type="evidence" value="ECO:0007669"/>
    <property type="project" value="TreeGrafter"/>
</dbReference>
<evidence type="ECO:0000256" key="9">
    <source>
        <dbReference type="ARBA" id="ARBA00023163"/>
    </source>
</evidence>
<dbReference type="SUPFAM" id="SSF57933">
    <property type="entry name" value="TAZ domain"/>
    <property type="match status" value="1"/>
</dbReference>
<dbReference type="EC" id="2.3.1.48" evidence="2"/>
<keyword evidence="10" id="KW-0539">Nucleus</keyword>
<accession>A0AAV2PZU7</accession>
<dbReference type="Proteomes" id="UP001497623">
    <property type="component" value="Unassembled WGS sequence"/>
</dbReference>
<evidence type="ECO:0000256" key="12">
    <source>
        <dbReference type="PROSITE-ProRule" id="PRU00203"/>
    </source>
</evidence>
<evidence type="ECO:0000256" key="6">
    <source>
        <dbReference type="ARBA" id="ARBA00022833"/>
    </source>
</evidence>
<name>A0AAV2PZU7_MEGNR</name>
<evidence type="ECO:0000313" key="14">
    <source>
        <dbReference type="EMBL" id="CAL4067882.1"/>
    </source>
</evidence>
<dbReference type="EMBL" id="CAXKWB010002862">
    <property type="protein sequence ID" value="CAL4067882.1"/>
    <property type="molecule type" value="Genomic_DNA"/>
</dbReference>